<keyword evidence="3" id="KW-1185">Reference proteome</keyword>
<keyword evidence="1" id="KW-0812">Transmembrane</keyword>
<dbReference type="EMBL" id="CP034170">
    <property type="protein sequence ID" value="AZI57676.1"/>
    <property type="molecule type" value="Genomic_DNA"/>
</dbReference>
<name>A0A3G8ZUH5_9ACTN</name>
<evidence type="ECO:0000256" key="1">
    <source>
        <dbReference type="SAM" id="Phobius"/>
    </source>
</evidence>
<evidence type="ECO:0000313" key="2">
    <source>
        <dbReference type="EMBL" id="AZI57676.1"/>
    </source>
</evidence>
<proteinExistence type="predicted"/>
<dbReference type="AlphaFoldDB" id="A0A3G8ZUH5"/>
<accession>A0A3G8ZUH5</accession>
<feature type="transmembrane region" description="Helical" evidence="1">
    <location>
        <begin position="21"/>
        <end position="40"/>
    </location>
</feature>
<dbReference type="KEGG" id="nak:EH165_05425"/>
<sequence length="138" mass="14548">MVDNKKIESQTRTFSAGFDRYLLAGILASLVIAGGIASQLLLRKSLADGAAILAASAVVPLVGRSRRGQDDDLDLARSKWADLDMALSTADQSLAPDKKALADRSFILAGAALAGKRPSRAQARRSLRYPRAGLNALG</sequence>
<evidence type="ECO:0000313" key="3">
    <source>
        <dbReference type="Proteomes" id="UP000268084"/>
    </source>
</evidence>
<dbReference type="Proteomes" id="UP000268084">
    <property type="component" value="Chromosome"/>
</dbReference>
<keyword evidence="1" id="KW-1133">Transmembrane helix</keyword>
<reference evidence="2 3" key="2">
    <citation type="submission" date="2018-12" db="EMBL/GenBank/DDBJ databases">
        <title>Nakamurella antarcticus sp. nov., isolated from Antarctica South Shetland Islands soil.</title>
        <authorList>
            <person name="Peng F."/>
        </authorList>
    </citation>
    <scope>NUCLEOTIDE SEQUENCE [LARGE SCALE GENOMIC DNA]</scope>
    <source>
        <strain evidence="2 3">S14-144</strain>
    </source>
</reference>
<protein>
    <submittedName>
        <fullName evidence="2">Uncharacterized protein</fullName>
    </submittedName>
</protein>
<dbReference type="RefSeq" id="WP_124798361.1">
    <property type="nucleotide sequence ID" value="NZ_CP034170.1"/>
</dbReference>
<gene>
    <name evidence="2" type="ORF">EH165_05425</name>
</gene>
<organism evidence="2 3">
    <name type="scientific">Nakamurella antarctica</name>
    <dbReference type="NCBI Taxonomy" id="1902245"/>
    <lineage>
        <taxon>Bacteria</taxon>
        <taxon>Bacillati</taxon>
        <taxon>Actinomycetota</taxon>
        <taxon>Actinomycetes</taxon>
        <taxon>Nakamurellales</taxon>
        <taxon>Nakamurellaceae</taxon>
        <taxon>Nakamurella</taxon>
    </lineage>
</organism>
<keyword evidence="1" id="KW-0472">Membrane</keyword>
<reference evidence="2 3" key="1">
    <citation type="submission" date="2018-11" db="EMBL/GenBank/DDBJ databases">
        <authorList>
            <person name="Da X."/>
        </authorList>
    </citation>
    <scope>NUCLEOTIDE SEQUENCE [LARGE SCALE GENOMIC DNA]</scope>
    <source>
        <strain evidence="2 3">S14-144</strain>
    </source>
</reference>